<dbReference type="PANTHER" id="PTHR34107:SF4">
    <property type="entry name" value="SLL1222 PROTEIN"/>
    <property type="match status" value="1"/>
</dbReference>
<reference evidence="2 3" key="1">
    <citation type="submission" date="2016-10" db="EMBL/GenBank/DDBJ databases">
        <authorList>
            <person name="de Groot N.N."/>
        </authorList>
    </citation>
    <scope>NUCLEOTIDE SEQUENCE [LARGE SCALE GENOMIC DNA]</scope>
    <source>
        <strain>GEY</strain>
        <strain evidence="3">DSM 9560</strain>
    </source>
</reference>
<feature type="domain" description="Putative restriction endonuclease" evidence="1">
    <location>
        <begin position="3"/>
        <end position="78"/>
    </location>
</feature>
<keyword evidence="3" id="KW-1185">Reference proteome</keyword>
<dbReference type="InterPro" id="IPR012296">
    <property type="entry name" value="Nuclease_put_TT1808"/>
</dbReference>
<dbReference type="AlphaFoldDB" id="A0A1I2J0A1"/>
<dbReference type="InterPro" id="IPR008538">
    <property type="entry name" value="Uma2"/>
</dbReference>
<keyword evidence="2" id="KW-0255">Endonuclease</keyword>
<organism evidence="2 3">
    <name type="scientific">Thermoflexibacter ruber</name>
    <dbReference type="NCBI Taxonomy" id="1003"/>
    <lineage>
        <taxon>Bacteria</taxon>
        <taxon>Pseudomonadati</taxon>
        <taxon>Bacteroidota</taxon>
        <taxon>Cytophagia</taxon>
        <taxon>Cytophagales</taxon>
        <taxon>Thermoflexibacteraceae</taxon>
        <taxon>Thermoflexibacter</taxon>
    </lineage>
</organism>
<dbReference type="STRING" id="1003.SAMN04488541_104011"/>
<dbReference type="OrthoDB" id="9808428at2"/>
<dbReference type="PANTHER" id="PTHR34107">
    <property type="entry name" value="SLL0198 PROTEIN-RELATED"/>
    <property type="match status" value="1"/>
</dbReference>
<evidence type="ECO:0000259" key="1">
    <source>
        <dbReference type="Pfam" id="PF05685"/>
    </source>
</evidence>
<evidence type="ECO:0000313" key="2">
    <source>
        <dbReference type="EMBL" id="SFF48172.1"/>
    </source>
</evidence>
<keyword evidence="2" id="KW-0540">Nuclease</keyword>
<dbReference type="Proteomes" id="UP000199513">
    <property type="component" value="Unassembled WGS sequence"/>
</dbReference>
<dbReference type="GO" id="GO:0004519">
    <property type="term" value="F:endonuclease activity"/>
    <property type="evidence" value="ECO:0007669"/>
    <property type="project" value="UniProtKB-KW"/>
</dbReference>
<dbReference type="Pfam" id="PF05685">
    <property type="entry name" value="Uma2"/>
    <property type="match status" value="1"/>
</dbReference>
<dbReference type="Gene3D" id="3.90.1570.10">
    <property type="entry name" value="tt1808, chain A"/>
    <property type="match status" value="1"/>
</dbReference>
<sequence length="84" mass="9677">MGVPDLLVEIISPSSIKTDRFTKYQLYENKGVAEYWIIDLKNESIEVFENTDKGFKPFSFASKEGKVNSKLLEGLEIEIKEIFQ</sequence>
<gene>
    <name evidence="2" type="ORF">SAMN04488541_104011</name>
</gene>
<name>A0A1I2J0A1_9BACT</name>
<dbReference type="InterPro" id="IPR011335">
    <property type="entry name" value="Restrct_endonuc-II-like"/>
</dbReference>
<proteinExistence type="predicted"/>
<accession>A0A1I2J0A1</accession>
<dbReference type="CDD" id="cd06260">
    <property type="entry name" value="DUF820-like"/>
    <property type="match status" value="1"/>
</dbReference>
<dbReference type="SUPFAM" id="SSF52980">
    <property type="entry name" value="Restriction endonuclease-like"/>
    <property type="match status" value="1"/>
</dbReference>
<protein>
    <submittedName>
        <fullName evidence="2">Putative restriction endonuclease</fullName>
    </submittedName>
</protein>
<keyword evidence="2" id="KW-0378">Hydrolase</keyword>
<dbReference type="EMBL" id="FONY01000040">
    <property type="protein sequence ID" value="SFF48172.1"/>
    <property type="molecule type" value="Genomic_DNA"/>
</dbReference>
<evidence type="ECO:0000313" key="3">
    <source>
        <dbReference type="Proteomes" id="UP000199513"/>
    </source>
</evidence>